<proteinExistence type="predicted"/>
<evidence type="ECO:0000259" key="1">
    <source>
        <dbReference type="Pfam" id="PF17856"/>
    </source>
</evidence>
<evidence type="ECO:0000313" key="3">
    <source>
        <dbReference type="Proteomes" id="UP000694398"/>
    </source>
</evidence>
<sequence>EMSEDAYTVLTRIGLETSLRYAIQLITAASLVCRKRKKAKPWTPPELE</sequence>
<dbReference type="AlphaFoldDB" id="A0A8C2VEH3"/>
<dbReference type="Pfam" id="PF17856">
    <property type="entry name" value="TIP49_C"/>
    <property type="match status" value="1"/>
</dbReference>
<reference evidence="2" key="1">
    <citation type="submission" date="2025-08" db="UniProtKB">
        <authorList>
            <consortium name="Ensembl"/>
        </authorList>
    </citation>
    <scope>IDENTIFICATION</scope>
</reference>
<dbReference type="GeneTree" id="ENSGT00940000153556"/>
<dbReference type="InterPro" id="IPR041048">
    <property type="entry name" value="RuvB-like_C"/>
</dbReference>
<gene>
    <name evidence="2" type="primary">RUVBL2</name>
</gene>
<keyword evidence="3" id="KW-1185">Reference proteome</keyword>
<reference evidence="2" key="2">
    <citation type="submission" date="2025-09" db="UniProtKB">
        <authorList>
            <consortium name="Ensembl"/>
        </authorList>
    </citation>
    <scope>IDENTIFICATION</scope>
</reference>
<dbReference type="Proteomes" id="UP000694398">
    <property type="component" value="Unassembled WGS sequence"/>
</dbReference>
<evidence type="ECO:0000313" key="2">
    <source>
        <dbReference type="Ensembl" id="ENSCLAP00000012846.1"/>
    </source>
</evidence>
<organism evidence="2 3">
    <name type="scientific">Chinchilla lanigera</name>
    <name type="common">Long-tailed chinchilla</name>
    <name type="synonym">Chinchilla villidera</name>
    <dbReference type="NCBI Taxonomy" id="34839"/>
    <lineage>
        <taxon>Eukaryota</taxon>
        <taxon>Metazoa</taxon>
        <taxon>Chordata</taxon>
        <taxon>Craniata</taxon>
        <taxon>Vertebrata</taxon>
        <taxon>Euteleostomi</taxon>
        <taxon>Mammalia</taxon>
        <taxon>Eutheria</taxon>
        <taxon>Euarchontoglires</taxon>
        <taxon>Glires</taxon>
        <taxon>Rodentia</taxon>
        <taxon>Hystricomorpha</taxon>
        <taxon>Chinchillidae</taxon>
        <taxon>Chinchilla</taxon>
    </lineage>
</organism>
<accession>A0A8C2VEH3</accession>
<dbReference type="Ensembl" id="ENSCLAT00000012994.1">
    <property type="protein sequence ID" value="ENSCLAP00000012846.1"/>
    <property type="gene ID" value="ENSCLAG00000008869.1"/>
</dbReference>
<dbReference type="Gene3D" id="1.10.8.60">
    <property type="match status" value="1"/>
</dbReference>
<name>A0A8C2VEH3_CHILA</name>
<protein>
    <submittedName>
        <fullName evidence="2">RuvB like AAA ATPase 2</fullName>
    </submittedName>
</protein>
<feature type="domain" description="RuvB-like AAA-lid" evidence="1">
    <location>
        <begin position="1"/>
        <end position="39"/>
    </location>
</feature>